<evidence type="ECO:0000256" key="2">
    <source>
        <dbReference type="SAM" id="MobiDB-lite"/>
    </source>
</evidence>
<evidence type="ECO:0000256" key="1">
    <source>
        <dbReference type="SAM" id="Coils"/>
    </source>
</evidence>
<reference evidence="4" key="1">
    <citation type="submission" date="2021-09" db="EMBL/GenBank/DDBJ databases">
        <authorList>
            <consortium name="AG Swart"/>
            <person name="Singh M."/>
            <person name="Singh A."/>
            <person name="Seah K."/>
            <person name="Emmerich C."/>
        </authorList>
    </citation>
    <scope>NUCLEOTIDE SEQUENCE</scope>
    <source>
        <strain evidence="4">ATCC30299</strain>
    </source>
</reference>
<proteinExistence type="predicted"/>
<accession>A0AAU9JIX6</accession>
<protein>
    <recommendedName>
        <fullName evidence="3">SAM domain-containing protein</fullName>
    </recommendedName>
</protein>
<dbReference type="Gene3D" id="1.10.150.50">
    <property type="entry name" value="Transcription Factor, Ets-1"/>
    <property type="match status" value="1"/>
</dbReference>
<feature type="region of interest" description="Disordered" evidence="2">
    <location>
        <begin position="63"/>
        <end position="120"/>
    </location>
</feature>
<dbReference type="Proteomes" id="UP001162131">
    <property type="component" value="Unassembled WGS sequence"/>
</dbReference>
<keyword evidence="5" id="KW-1185">Reference proteome</keyword>
<dbReference type="Pfam" id="PF00536">
    <property type="entry name" value="SAM_1"/>
    <property type="match status" value="1"/>
</dbReference>
<dbReference type="SUPFAM" id="SSF47769">
    <property type="entry name" value="SAM/Pointed domain"/>
    <property type="match status" value="1"/>
</dbReference>
<comment type="caution">
    <text evidence="4">The sequence shown here is derived from an EMBL/GenBank/DDBJ whole genome shotgun (WGS) entry which is preliminary data.</text>
</comment>
<keyword evidence="1" id="KW-0175">Coiled coil</keyword>
<dbReference type="EMBL" id="CAJZBQ010000039">
    <property type="protein sequence ID" value="CAG9325933.1"/>
    <property type="molecule type" value="Genomic_DNA"/>
</dbReference>
<name>A0AAU9JIX6_9CILI</name>
<dbReference type="InterPro" id="IPR013761">
    <property type="entry name" value="SAM/pointed_sf"/>
</dbReference>
<dbReference type="AlphaFoldDB" id="A0AAU9JIX6"/>
<dbReference type="InterPro" id="IPR001660">
    <property type="entry name" value="SAM"/>
</dbReference>
<organism evidence="4 5">
    <name type="scientific">Blepharisma stoltei</name>
    <dbReference type="NCBI Taxonomy" id="1481888"/>
    <lineage>
        <taxon>Eukaryota</taxon>
        <taxon>Sar</taxon>
        <taxon>Alveolata</taxon>
        <taxon>Ciliophora</taxon>
        <taxon>Postciliodesmatophora</taxon>
        <taxon>Heterotrichea</taxon>
        <taxon>Heterotrichida</taxon>
        <taxon>Blepharismidae</taxon>
        <taxon>Blepharisma</taxon>
    </lineage>
</organism>
<evidence type="ECO:0000313" key="5">
    <source>
        <dbReference type="Proteomes" id="UP001162131"/>
    </source>
</evidence>
<evidence type="ECO:0000259" key="3">
    <source>
        <dbReference type="Pfam" id="PF00536"/>
    </source>
</evidence>
<sequence>MVSIQTALETINLEKYAESFNNSGITSLDELLALSVDQLTTLMNGIGMLKGHTFKLKKFVDDTRQRGFNPNPPAPTTIIPPQPAQVAAKDPPVFNGNGQAQANPSPSKSAPKNETPEAINPSLLSNQMDSLTKQLNGIVTLQDQVSNTLKAIMEVDLSKYKQAIEEMEQIQASIKAHLEKPEVEKDVEMQA</sequence>
<evidence type="ECO:0000313" key="4">
    <source>
        <dbReference type="EMBL" id="CAG9325933.1"/>
    </source>
</evidence>
<feature type="domain" description="SAM" evidence="3">
    <location>
        <begin position="4"/>
        <end position="60"/>
    </location>
</feature>
<feature type="compositionally biased region" description="Polar residues" evidence="2">
    <location>
        <begin position="96"/>
        <end position="112"/>
    </location>
</feature>
<gene>
    <name evidence="4" type="ORF">BSTOLATCC_MIC39715</name>
</gene>
<feature type="coiled-coil region" evidence="1">
    <location>
        <begin position="150"/>
        <end position="180"/>
    </location>
</feature>
<feature type="compositionally biased region" description="Pro residues" evidence="2">
    <location>
        <begin position="70"/>
        <end position="83"/>
    </location>
</feature>